<dbReference type="GO" id="GO:0010181">
    <property type="term" value="F:FMN binding"/>
    <property type="evidence" value="ECO:0007669"/>
    <property type="project" value="InterPro"/>
</dbReference>
<evidence type="ECO:0000259" key="2">
    <source>
        <dbReference type="Pfam" id="PF12682"/>
    </source>
</evidence>
<dbReference type="PROSITE" id="PS51257">
    <property type="entry name" value="PROKAR_LIPOPROTEIN"/>
    <property type="match status" value="1"/>
</dbReference>
<protein>
    <submittedName>
        <fullName evidence="3">Flavodoxin</fullName>
    </submittedName>
</protein>
<dbReference type="EMBL" id="QOVC01000001">
    <property type="protein sequence ID" value="KAA0692809.1"/>
    <property type="molecule type" value="Genomic_DNA"/>
</dbReference>
<feature type="domain" description="Flavodoxin-like" evidence="2">
    <location>
        <begin position="79"/>
        <end position="222"/>
    </location>
</feature>
<dbReference type="Pfam" id="PF12682">
    <property type="entry name" value="Flavodoxin_4"/>
    <property type="match status" value="1"/>
</dbReference>
<dbReference type="PANTHER" id="PTHR39201">
    <property type="entry name" value="EXPORTED PROTEIN-RELATED"/>
    <property type="match status" value="1"/>
</dbReference>
<feature type="compositionally biased region" description="Polar residues" evidence="1">
    <location>
        <begin position="29"/>
        <end position="40"/>
    </location>
</feature>
<sequence>MKKILVMIPLLFLFAGCRSDEETRENEASTDNSITTTSEVKNPEGDGKTLVAYFSHPVGTELDVTTGASVMEVNGEYLGLVEQTANWIAEEVKADQFRIQANKAYPDDIGELIDEAIDEKDESQRPELASEIENFGQYETIYLGYPIWNGDFPMAFYTFLESYDFAGKTVIPFNVHGGSGLARTVETLTEELPNATVVPNALSISRSDISDSRQEVLDWVEQVQE</sequence>
<proteinExistence type="predicted"/>
<dbReference type="InterPro" id="IPR029039">
    <property type="entry name" value="Flavoprotein-like_sf"/>
</dbReference>
<accession>A0A7V7GQX7</accession>
<dbReference type="SUPFAM" id="SSF52218">
    <property type="entry name" value="Flavoproteins"/>
    <property type="match status" value="1"/>
</dbReference>
<organism evidence="3 4">
    <name type="scientific">Enterococcus faecium</name>
    <name type="common">Streptococcus faecium</name>
    <dbReference type="NCBI Taxonomy" id="1352"/>
    <lineage>
        <taxon>Bacteria</taxon>
        <taxon>Bacillati</taxon>
        <taxon>Bacillota</taxon>
        <taxon>Bacilli</taxon>
        <taxon>Lactobacillales</taxon>
        <taxon>Enterococcaceae</taxon>
        <taxon>Enterococcus</taxon>
    </lineage>
</organism>
<dbReference type="GO" id="GO:0016651">
    <property type="term" value="F:oxidoreductase activity, acting on NAD(P)H"/>
    <property type="evidence" value="ECO:0007669"/>
    <property type="project" value="UniProtKB-ARBA"/>
</dbReference>
<dbReference type="Gene3D" id="3.40.50.360">
    <property type="match status" value="1"/>
</dbReference>
<dbReference type="Proteomes" id="UP000448762">
    <property type="component" value="Unassembled WGS sequence"/>
</dbReference>
<dbReference type="RefSeq" id="WP_086328180.1">
    <property type="nucleotide sequence ID" value="NZ_CABGUZ010000005.1"/>
</dbReference>
<dbReference type="AlphaFoldDB" id="A0A7V7GQX7"/>
<name>A0A7V7GQX7_ENTFC</name>
<feature type="region of interest" description="Disordered" evidence="1">
    <location>
        <begin position="22"/>
        <end position="42"/>
    </location>
</feature>
<comment type="caution">
    <text evidence="3">The sequence shown here is derived from an EMBL/GenBank/DDBJ whole genome shotgun (WGS) entry which is preliminary data.</text>
</comment>
<evidence type="ECO:0000313" key="3">
    <source>
        <dbReference type="EMBL" id="KAA0692809.1"/>
    </source>
</evidence>
<reference evidence="3 4" key="1">
    <citation type="submission" date="2018-07" db="EMBL/GenBank/DDBJ databases">
        <title>High quality draft genome sequencing of Enterococcus faecium exhibiting probiotic potential isolated from mucus of freshwater fish.</title>
        <authorList>
            <person name="El-Jeni R."/>
            <person name="Ghedira K."/>
            <person name="Abdelhak S."/>
            <person name="El-Bour M."/>
            <person name="Bouhaouala-Zahar B."/>
        </authorList>
    </citation>
    <scope>NUCLEOTIDE SEQUENCE [LARGE SCALE GENOMIC DNA]</scope>
    <source>
        <strain evidence="3 4">R.A73</strain>
    </source>
</reference>
<evidence type="ECO:0000256" key="1">
    <source>
        <dbReference type="SAM" id="MobiDB-lite"/>
    </source>
</evidence>
<dbReference type="InterPro" id="IPR008254">
    <property type="entry name" value="Flavodoxin/NO_synth"/>
</dbReference>
<gene>
    <name evidence="3" type="ORF">DTX73_00805</name>
</gene>
<evidence type="ECO:0000313" key="4">
    <source>
        <dbReference type="Proteomes" id="UP000448762"/>
    </source>
</evidence>
<dbReference type="PANTHER" id="PTHR39201:SF1">
    <property type="entry name" value="FLAVODOXIN-LIKE DOMAIN-CONTAINING PROTEIN"/>
    <property type="match status" value="1"/>
</dbReference>